<accession>A0ABU3HWZ1</accession>
<evidence type="ECO:0000256" key="1">
    <source>
        <dbReference type="ARBA" id="ARBA00008814"/>
    </source>
</evidence>
<proteinExistence type="inferred from homology"/>
<dbReference type="InterPro" id="IPR054828">
    <property type="entry name" value="Vit_B12_bind_prot"/>
</dbReference>
<gene>
    <name evidence="2" type="ORF">ROS62_10005</name>
</gene>
<dbReference type="RefSeq" id="WP_093552821.1">
    <property type="nucleotide sequence ID" value="NZ_JAVSGH010000009.1"/>
</dbReference>
<dbReference type="SUPFAM" id="SSF53807">
    <property type="entry name" value="Helical backbone' metal receptor"/>
    <property type="match status" value="1"/>
</dbReference>
<dbReference type="Gene3D" id="3.40.50.1980">
    <property type="entry name" value="Nitrogenase molybdenum iron protein domain"/>
    <property type="match status" value="2"/>
</dbReference>
<dbReference type="NCBIfam" id="NF038402">
    <property type="entry name" value="TroA_like"/>
    <property type="match status" value="1"/>
</dbReference>
<protein>
    <submittedName>
        <fullName evidence="2">Helical backbone metal receptor</fullName>
    </submittedName>
</protein>
<organism evidence="2 3">
    <name type="scientific">Streptomyces althioticus subsp. attaecolombicae</name>
    <dbReference type="NCBI Taxonomy" id="3075534"/>
    <lineage>
        <taxon>Bacteria</taxon>
        <taxon>Bacillati</taxon>
        <taxon>Actinomycetota</taxon>
        <taxon>Actinomycetes</taxon>
        <taxon>Kitasatosporales</taxon>
        <taxon>Streptomycetaceae</taxon>
        <taxon>Streptomyces</taxon>
        <taxon>Streptomyces althioticus group</taxon>
    </lineage>
</organism>
<keyword evidence="2" id="KW-0675">Receptor</keyword>
<evidence type="ECO:0000313" key="2">
    <source>
        <dbReference type="EMBL" id="MDT3725211.1"/>
    </source>
</evidence>
<evidence type="ECO:0000313" key="3">
    <source>
        <dbReference type="Proteomes" id="UP001181313"/>
    </source>
</evidence>
<dbReference type="PANTHER" id="PTHR30535">
    <property type="entry name" value="VITAMIN B12-BINDING PROTEIN"/>
    <property type="match status" value="1"/>
</dbReference>
<dbReference type="EMBL" id="JAVSGH010000009">
    <property type="protein sequence ID" value="MDT3725211.1"/>
    <property type="molecule type" value="Genomic_DNA"/>
</dbReference>
<comment type="similarity">
    <text evidence="1">Belongs to the bacterial solute-binding protein 8 family.</text>
</comment>
<dbReference type="PANTHER" id="PTHR30535:SF35">
    <property type="entry name" value="PERIPLASMIC BINDING PROTEIN"/>
    <property type="match status" value="1"/>
</dbReference>
<comment type="caution">
    <text evidence="2">The sequence shown here is derived from an EMBL/GenBank/DDBJ whole genome shotgun (WGS) entry which is preliminary data.</text>
</comment>
<dbReference type="Proteomes" id="UP001181313">
    <property type="component" value="Unassembled WGS sequence"/>
</dbReference>
<dbReference type="InterPro" id="IPR050902">
    <property type="entry name" value="ABC_Transporter_SBP"/>
</dbReference>
<sequence length="242" mass="26301">MSTPRVVSLVPSLTEAVAVSAPGTLIAATDWCTHPAGLDVSRVGGTKNPAVDRITALAPDLVIANEEENRPPDLDALRAAGLDVLVTHVRTLPQAFGELDRVLSACGVRSRPGWLDEAEAAWEAPPLFPEPRTAVVPIWRRPWMVLGRDTFAGDLLARLGLRTLYADHPERYPRVPLDELRAPRPDLVVLPDEPYRFTVDDGPEAFPGLPCALVSGRHLTWYGPSLAEAPQVLGRGLRAARR</sequence>
<reference evidence="2" key="1">
    <citation type="submission" date="2024-05" db="EMBL/GenBank/DDBJ databases">
        <title>30 novel species of actinomycetes from the DSMZ collection.</title>
        <authorList>
            <person name="Nouioui I."/>
        </authorList>
    </citation>
    <scope>NUCLEOTIDE SEQUENCE</scope>
    <source>
        <strain evidence="2">DSM 41972</strain>
    </source>
</reference>
<name>A0ABU3HWZ1_9ACTN</name>
<keyword evidence="3" id="KW-1185">Reference proteome</keyword>